<dbReference type="AlphaFoldDB" id="A0A8H5NCH4"/>
<dbReference type="GO" id="GO:0050661">
    <property type="term" value="F:NADP binding"/>
    <property type="evidence" value="ECO:0007669"/>
    <property type="project" value="InterPro"/>
</dbReference>
<dbReference type="CDD" id="cd05233">
    <property type="entry name" value="SDR_c"/>
    <property type="match status" value="1"/>
</dbReference>
<dbReference type="PRINTS" id="PR00081">
    <property type="entry name" value="GDHRDH"/>
</dbReference>
<dbReference type="EMBL" id="JAAOAQ010000247">
    <property type="protein sequence ID" value="KAF5559808.1"/>
    <property type="molecule type" value="Genomic_DNA"/>
</dbReference>
<evidence type="ECO:0000259" key="6">
    <source>
        <dbReference type="Pfam" id="PF00724"/>
    </source>
</evidence>
<comment type="cofactor">
    <cofactor evidence="1">
        <name>FMN</name>
        <dbReference type="ChEBI" id="CHEBI:58210"/>
    </cofactor>
</comment>
<dbReference type="SUPFAM" id="SSF51395">
    <property type="entry name" value="FMN-linked oxidoreductases"/>
    <property type="match status" value="1"/>
</dbReference>
<dbReference type="CDD" id="cd02932">
    <property type="entry name" value="OYE_YqiM_FMN"/>
    <property type="match status" value="1"/>
</dbReference>
<evidence type="ECO:0000256" key="1">
    <source>
        <dbReference type="ARBA" id="ARBA00001917"/>
    </source>
</evidence>
<evidence type="ECO:0000256" key="4">
    <source>
        <dbReference type="ARBA" id="ARBA00022857"/>
    </source>
</evidence>
<keyword evidence="3" id="KW-0288">FMN</keyword>
<dbReference type="GO" id="GO:0003959">
    <property type="term" value="F:NADPH dehydrogenase activity"/>
    <property type="evidence" value="ECO:0007669"/>
    <property type="project" value="InterPro"/>
</dbReference>
<evidence type="ECO:0000256" key="2">
    <source>
        <dbReference type="ARBA" id="ARBA00022630"/>
    </source>
</evidence>
<keyword evidence="2" id="KW-0285">Flavoprotein</keyword>
<evidence type="ECO:0000313" key="7">
    <source>
        <dbReference type="EMBL" id="KAF5559808.1"/>
    </source>
</evidence>
<organism evidence="7 8">
    <name type="scientific">Fusarium phyllophilum</name>
    <dbReference type="NCBI Taxonomy" id="47803"/>
    <lineage>
        <taxon>Eukaryota</taxon>
        <taxon>Fungi</taxon>
        <taxon>Dikarya</taxon>
        <taxon>Ascomycota</taxon>
        <taxon>Pezizomycotina</taxon>
        <taxon>Sordariomycetes</taxon>
        <taxon>Hypocreomycetidae</taxon>
        <taxon>Hypocreales</taxon>
        <taxon>Nectriaceae</taxon>
        <taxon>Fusarium</taxon>
        <taxon>Fusarium fujikuroi species complex</taxon>
    </lineage>
</organism>
<dbReference type="PANTHER" id="PTHR43303:SF4">
    <property type="entry name" value="NADPH DEHYDROGENASE C23G7.10C-RELATED"/>
    <property type="match status" value="1"/>
</dbReference>
<gene>
    <name evidence="7" type="ORF">FPHYL_6908</name>
</gene>
<evidence type="ECO:0000256" key="5">
    <source>
        <dbReference type="ARBA" id="ARBA00023002"/>
    </source>
</evidence>
<dbReference type="OrthoDB" id="1933717at2759"/>
<keyword evidence="8" id="KW-1185">Reference proteome</keyword>
<sequence length="742" mass="81878">MSKEDVIRRNGSEVKDANKEIVHNILAKGVEYFNPEQLPAPGLGLSGLNDSLPKIFSPIKIRGIAMPNRIWVSPMWQYSASDGFQQPWHFAHYGGLAQRGPGLIMVEATAVQARGRITPEDSGIWLDLHVEGLRKHVDFAHANNSLIGIQIGHAGRKASCVAPWLDARLAAEKTTGGWPDDVMGPSNEPFAPGYPTPRAITIEEIKQLKESFVSGVRQAVKAGFDVIDFHLAHGYLISSFLSPATNKRTDKYGGSFENRVRLALEIVKGARAVLHDHMPLFARISATNWLDNNPKYEGENWNFEQCIKLAHLLAERGVDVLDVSSGGIHKMKKKSLGDKLLVSTVGSIKTGSLAEEIIQGGKDDRLLDLVAAGRLFQKNTGLVWSWADDLNTSIQIAHQIAWGFGGNHFGYWISGYLRPRDKSPYLRHSTSTILPGLHIPNTVNIRIFTYKYYSILSTVKKLPVGADFILTHHATSYDYISPLNLDLTGQHVLITGAAHEDGVGYATAAAFARAGASRIACCDLHGISDDIIAKLKSAATLANREEPLVLGYKVNISSQESVKAMYDSVSKEFNGRLDILVNNAAHMEPYKPFLESDPDIYWRTSEVNIQGLFNMARTFLPMQLSSYSKSKSSCIMVNVSSKLAVLRWTESLQVEYGEQGLLALCVNPGAIKTKITEGAPEAVRNALPHRPDIAGDAIAWLASERRDWLGGRYVSCPWNMEELIAKKDEIVKEDKLKLRLVV</sequence>
<keyword evidence="4" id="KW-0521">NADP</keyword>
<keyword evidence="5" id="KW-0560">Oxidoreductase</keyword>
<feature type="domain" description="NADH:flavin oxidoreductase/NADH oxidase N-terminal" evidence="6">
    <location>
        <begin position="54"/>
        <end position="381"/>
    </location>
</feature>
<dbReference type="InterPro" id="IPR036291">
    <property type="entry name" value="NAD(P)-bd_dom_sf"/>
</dbReference>
<dbReference type="InterPro" id="IPR044152">
    <property type="entry name" value="YqjM-like"/>
</dbReference>
<dbReference type="PANTHER" id="PTHR43303">
    <property type="entry name" value="NADPH DEHYDROGENASE C23G7.10C-RELATED"/>
    <property type="match status" value="1"/>
</dbReference>
<dbReference type="Gene3D" id="3.40.50.720">
    <property type="entry name" value="NAD(P)-binding Rossmann-like Domain"/>
    <property type="match status" value="1"/>
</dbReference>
<dbReference type="InterPro" id="IPR013785">
    <property type="entry name" value="Aldolase_TIM"/>
</dbReference>
<reference evidence="7 8" key="1">
    <citation type="submission" date="2020-05" db="EMBL/GenBank/DDBJ databases">
        <title>Identification and distribution of gene clusters putatively required for synthesis of sphingolipid metabolism inhibitors in phylogenetically diverse species of the filamentous fungus Fusarium.</title>
        <authorList>
            <person name="Kim H.-S."/>
            <person name="Busman M."/>
            <person name="Brown D.W."/>
            <person name="Divon H."/>
            <person name="Uhlig S."/>
            <person name="Proctor R.H."/>
        </authorList>
    </citation>
    <scope>NUCLEOTIDE SEQUENCE [LARGE SCALE GENOMIC DNA]</scope>
    <source>
        <strain evidence="7 8">NRRL 13617</strain>
    </source>
</reference>
<dbReference type="Proteomes" id="UP000582016">
    <property type="component" value="Unassembled WGS sequence"/>
</dbReference>
<dbReference type="Pfam" id="PF00724">
    <property type="entry name" value="Oxidored_FMN"/>
    <property type="match status" value="1"/>
</dbReference>
<dbReference type="SUPFAM" id="SSF51735">
    <property type="entry name" value="NAD(P)-binding Rossmann-fold domains"/>
    <property type="match status" value="1"/>
</dbReference>
<dbReference type="Pfam" id="PF00106">
    <property type="entry name" value="adh_short"/>
    <property type="match status" value="1"/>
</dbReference>
<name>A0A8H5NCH4_9HYPO</name>
<evidence type="ECO:0000313" key="8">
    <source>
        <dbReference type="Proteomes" id="UP000582016"/>
    </source>
</evidence>
<dbReference type="GO" id="GO:0010181">
    <property type="term" value="F:FMN binding"/>
    <property type="evidence" value="ECO:0007669"/>
    <property type="project" value="InterPro"/>
</dbReference>
<comment type="caution">
    <text evidence="7">The sequence shown here is derived from an EMBL/GenBank/DDBJ whole genome shotgun (WGS) entry which is preliminary data.</text>
</comment>
<accession>A0A8H5NCH4</accession>
<proteinExistence type="predicted"/>
<dbReference type="Gene3D" id="3.20.20.70">
    <property type="entry name" value="Aldolase class I"/>
    <property type="match status" value="1"/>
</dbReference>
<evidence type="ECO:0000256" key="3">
    <source>
        <dbReference type="ARBA" id="ARBA00022643"/>
    </source>
</evidence>
<protein>
    <submittedName>
        <fullName evidence="7">NADPH dehydrogenase</fullName>
    </submittedName>
</protein>
<dbReference type="InterPro" id="IPR001155">
    <property type="entry name" value="OxRdtase_FMN_N"/>
</dbReference>
<dbReference type="InterPro" id="IPR002347">
    <property type="entry name" value="SDR_fam"/>
</dbReference>